<protein>
    <submittedName>
        <fullName evidence="18">Putative trypsin-like serine protease</fullName>
    </submittedName>
</protein>
<dbReference type="FunFam" id="2.40.10.10:FF:000028">
    <property type="entry name" value="Serine protease easter"/>
    <property type="match status" value="1"/>
</dbReference>
<dbReference type="FunFam" id="2.40.10.10:FF:000006">
    <property type="entry name" value="Serine proteinase stubble"/>
    <property type="match status" value="1"/>
</dbReference>
<keyword evidence="20" id="KW-1185">Reference proteome</keyword>
<evidence type="ECO:0000256" key="8">
    <source>
        <dbReference type="ARBA" id="ARBA00022825"/>
    </source>
</evidence>
<evidence type="ECO:0000256" key="3">
    <source>
        <dbReference type="ARBA" id="ARBA00022525"/>
    </source>
</evidence>
<sequence>MGYPVEYYRIPNMPVQSYQDPTKVTRIRRQDTQERGLSPVAFSRISETLGALNTVGQYLVNMTRGESAPIIHTSGSSSTDNVPSAILTLTSNVLGKNITNTIEPLIKQMGNINLGQNTSTKSHDNSTTTKDKRKASAKDIREPATSVQSKDSEHRCRTPDGSPGKCQDLSSCPSLLLDLGHLRDSLCFKSLFVPGVCCPTRESTVLTTQRPVQYPIKPRPETTTAQSLVIKPVASYTTTTSRPLIPVFTVPSGQGGESNALDADDNSIGHIIDPNDCGQQEYTTGRIVGGVESPNGEWPWMAAIFLHGPKRTEFWCGGSLIGTKYVLTAAHCTRDSRQRPFAPRQFTVRLGDVDLSTDDEPSAPVTFKVKEVRAHPRFSRVGFYNDIAVIVLDKPVRKSKYVIPVCLPTRSLPAPDRLAGRRGTVVGWGTTYYGGKESTTQRQANLPLWRNEDCNRAYFQPITENFLCAIPFYTHQSDHHPHHSQYTFLTSRRLSEVDRMGYPVEYYRIPNMPVQSYQDPTKVTRIRRQDTQERGLSPVAFSRISETLGALNTVGQYLVNMTRGESAPIIHTSGSSSTDNVPSAILTLTSNVLGKNITNTIEPLIKQMGNINLGQNTSTKSHDNSTTTKDKRKASAKDIREPATSVQSKDSEHRCRTPDGSPGKCQDLSSCPSLLLDLGHLRDSLCFKSLFVPGVCCPTRESTVLTTQRPVQYPIKPRPETTTAQSLVIKPVASYTTTTSRPLIPVFTVPSGQGGESNALDADDNSIGHIIDPNDCGQQEYTTGRIVGGVESPNGEWPWMAAIFLHGPKRTEFWFGGSLIGTKYVLTAAHCTRDSRQRPFAPRQFTVRLGDVDLSTDDEPSAPVTFKVKEVRAHPRFSRVGFYNDIAVIVLDKPVRKSKYVIPVCLPTRSLPAPDRLAGRRGTVVGWGTTYYGGKESTTQRQANLPLWRNEDCNRAYFQPITENFLCAGYSEGGVDACQGDSGGPLMMKVDSRWTQLGIVSFGNKCGEPGYPGVYTRVSEYMDWIRETTRN</sequence>
<dbReference type="GO" id="GO:0006508">
    <property type="term" value="P:proteolysis"/>
    <property type="evidence" value="ECO:0007669"/>
    <property type="project" value="UniProtKB-KW"/>
</dbReference>
<dbReference type="GO" id="GO:0005576">
    <property type="term" value="C:extracellular region"/>
    <property type="evidence" value="ECO:0007669"/>
    <property type="project" value="UniProtKB-SubCell"/>
</dbReference>
<feature type="domain" description="Clip" evidence="17">
    <location>
        <begin position="155"/>
        <end position="198"/>
    </location>
</feature>
<dbReference type="GO" id="GO:0016020">
    <property type="term" value="C:membrane"/>
    <property type="evidence" value="ECO:0007669"/>
    <property type="project" value="UniProtKB-SubCell"/>
</dbReference>
<dbReference type="VEuPathDB" id="VectorBase:LLOJ002831"/>
<evidence type="ECO:0000313" key="20">
    <source>
        <dbReference type="Proteomes" id="UP000092461"/>
    </source>
</evidence>
<dbReference type="InterPro" id="IPR022700">
    <property type="entry name" value="CLIP"/>
</dbReference>
<evidence type="ECO:0000259" key="16">
    <source>
        <dbReference type="PROSITE" id="PS50240"/>
    </source>
</evidence>
<dbReference type="Gene3D" id="2.40.10.10">
    <property type="entry name" value="Trypsin-like serine proteases"/>
    <property type="match status" value="2"/>
</dbReference>
<dbReference type="InterPro" id="IPR033116">
    <property type="entry name" value="TRYPSIN_SER"/>
</dbReference>
<evidence type="ECO:0000256" key="13">
    <source>
        <dbReference type="ARBA" id="ARBA00024195"/>
    </source>
</evidence>
<keyword evidence="8 14" id="KW-0720">Serine protease</keyword>
<reference evidence="19" key="3">
    <citation type="submission" date="2020-05" db="UniProtKB">
        <authorList>
            <consortium name="EnsemblMetazoa"/>
        </authorList>
    </citation>
    <scope>IDENTIFICATION</scope>
    <source>
        <strain evidence="19">Jacobina</strain>
    </source>
</reference>
<dbReference type="EMBL" id="GITU01009542">
    <property type="protein sequence ID" value="MBC1178245.1"/>
    <property type="molecule type" value="Transcribed_RNA"/>
</dbReference>
<feature type="domain" description="Peptidase S1" evidence="16">
    <location>
        <begin position="786"/>
        <end position="1030"/>
    </location>
</feature>
<dbReference type="GO" id="GO:0004252">
    <property type="term" value="F:serine-type endopeptidase activity"/>
    <property type="evidence" value="ECO:0007669"/>
    <property type="project" value="InterPro"/>
</dbReference>
<dbReference type="CDD" id="cd00190">
    <property type="entry name" value="Tryp_SPc"/>
    <property type="match status" value="2"/>
</dbReference>
<dbReference type="AlphaFoldDB" id="A0A1B0CER1"/>
<feature type="region of interest" description="Disordered" evidence="15">
    <location>
        <begin position="113"/>
        <end position="165"/>
    </location>
</feature>
<evidence type="ECO:0000256" key="4">
    <source>
        <dbReference type="ARBA" id="ARBA00022588"/>
    </source>
</evidence>
<dbReference type="EnsemblMetazoa" id="LLOJ002831-RA">
    <property type="protein sequence ID" value="LLOJ002831-PA"/>
    <property type="gene ID" value="LLOJ002831"/>
</dbReference>
<evidence type="ECO:0000256" key="10">
    <source>
        <dbReference type="ARBA" id="ARBA00022968"/>
    </source>
</evidence>
<evidence type="ECO:0000256" key="5">
    <source>
        <dbReference type="ARBA" id="ARBA00022670"/>
    </source>
</evidence>
<reference evidence="18" key="2">
    <citation type="journal article" date="2020" name="BMC">
        <title>Leishmania infection induces a limited differential gene expression in the sand fly midgut.</title>
        <authorList>
            <person name="Coutinho-Abreu I.V."/>
            <person name="Serafim T.D."/>
            <person name="Meneses C."/>
            <person name="Kamhawi S."/>
            <person name="Oliveira F."/>
            <person name="Valenzuela J.G."/>
        </authorList>
    </citation>
    <scope>NUCLEOTIDE SEQUENCE</scope>
    <source>
        <strain evidence="18">Jacobina</strain>
        <tissue evidence="18">Midgut</tissue>
    </source>
</reference>
<keyword evidence="7 14" id="KW-0378">Hydrolase</keyword>
<evidence type="ECO:0000256" key="14">
    <source>
        <dbReference type="RuleBase" id="RU363034"/>
    </source>
</evidence>
<dbReference type="SUPFAM" id="SSF50494">
    <property type="entry name" value="Trypsin-like serine proteases"/>
    <property type="match status" value="2"/>
</dbReference>
<feature type="compositionally biased region" description="Polar residues" evidence="15">
    <location>
        <begin position="612"/>
        <end position="627"/>
    </location>
</feature>
<dbReference type="InterPro" id="IPR001254">
    <property type="entry name" value="Trypsin_dom"/>
</dbReference>
<evidence type="ECO:0000313" key="18">
    <source>
        <dbReference type="EMBL" id="MBC1178245.1"/>
    </source>
</evidence>
<organism evidence="19 20">
    <name type="scientific">Lutzomyia longipalpis</name>
    <name type="common">Sand fly</name>
    <dbReference type="NCBI Taxonomy" id="7200"/>
    <lineage>
        <taxon>Eukaryota</taxon>
        <taxon>Metazoa</taxon>
        <taxon>Ecdysozoa</taxon>
        <taxon>Arthropoda</taxon>
        <taxon>Hexapoda</taxon>
        <taxon>Insecta</taxon>
        <taxon>Pterygota</taxon>
        <taxon>Neoptera</taxon>
        <taxon>Endopterygota</taxon>
        <taxon>Diptera</taxon>
        <taxon>Nematocera</taxon>
        <taxon>Psychodoidea</taxon>
        <taxon>Psychodidae</taxon>
        <taxon>Lutzomyia</taxon>
        <taxon>Lutzomyia</taxon>
    </lineage>
</organism>
<keyword evidence="10" id="KW-0735">Signal-anchor</keyword>
<dbReference type="Proteomes" id="UP000092461">
    <property type="component" value="Unassembled WGS sequence"/>
</dbReference>
<dbReference type="PANTHER" id="PTHR24258:SF116">
    <property type="entry name" value="FI16631P1-RELATED"/>
    <property type="match status" value="1"/>
</dbReference>
<evidence type="ECO:0000256" key="2">
    <source>
        <dbReference type="ARBA" id="ARBA00004613"/>
    </source>
</evidence>
<dbReference type="VEuPathDB" id="VectorBase:LLONM1_002138"/>
<dbReference type="PRINTS" id="PR00722">
    <property type="entry name" value="CHYMOTRYPSIN"/>
</dbReference>
<keyword evidence="4" id="KW-0399">Innate immunity</keyword>
<dbReference type="SMART" id="SM00680">
    <property type="entry name" value="CLIP"/>
    <property type="match status" value="2"/>
</dbReference>
<keyword evidence="3" id="KW-0964">Secreted</keyword>
<dbReference type="PROSITE" id="PS00134">
    <property type="entry name" value="TRYPSIN_HIS"/>
    <property type="match status" value="1"/>
</dbReference>
<keyword evidence="5 14" id="KW-0645">Protease</keyword>
<keyword evidence="12" id="KW-0325">Glycoprotein</keyword>
<evidence type="ECO:0000256" key="11">
    <source>
        <dbReference type="ARBA" id="ARBA00023157"/>
    </source>
</evidence>
<dbReference type="GO" id="GO:0045087">
    <property type="term" value="P:innate immune response"/>
    <property type="evidence" value="ECO:0007669"/>
    <property type="project" value="UniProtKB-KW"/>
</dbReference>
<keyword evidence="6" id="KW-0732">Signal</keyword>
<dbReference type="PROSITE" id="PS51888">
    <property type="entry name" value="CLIP"/>
    <property type="match status" value="2"/>
</dbReference>
<evidence type="ECO:0000313" key="19">
    <source>
        <dbReference type="EnsemblMetazoa" id="LLOJ002831-PA"/>
    </source>
</evidence>
<keyword evidence="10" id="KW-0812">Transmembrane</keyword>
<feature type="compositionally biased region" description="Polar residues" evidence="15">
    <location>
        <begin position="113"/>
        <end position="128"/>
    </location>
</feature>
<dbReference type="InterPro" id="IPR018114">
    <property type="entry name" value="TRYPSIN_HIS"/>
</dbReference>
<evidence type="ECO:0000256" key="7">
    <source>
        <dbReference type="ARBA" id="ARBA00022801"/>
    </source>
</evidence>
<name>A0A1B0CER1_LUTLO</name>
<evidence type="ECO:0000256" key="15">
    <source>
        <dbReference type="SAM" id="MobiDB-lite"/>
    </source>
</evidence>
<dbReference type="PROSITE" id="PS50240">
    <property type="entry name" value="TRYPSIN_DOM"/>
    <property type="match status" value="2"/>
</dbReference>
<dbReference type="EMBL" id="AJWK01009111">
    <property type="status" value="NOT_ANNOTATED_CDS"/>
    <property type="molecule type" value="Genomic_DNA"/>
</dbReference>
<evidence type="ECO:0000256" key="6">
    <source>
        <dbReference type="ARBA" id="ARBA00022729"/>
    </source>
</evidence>
<proteinExistence type="inferred from homology"/>
<accession>A0A1B0CER1</accession>
<dbReference type="PROSITE" id="PS00135">
    <property type="entry name" value="TRYPSIN_SER"/>
    <property type="match status" value="1"/>
</dbReference>
<dbReference type="EMBL" id="AJWK01009110">
    <property type="status" value="NOT_ANNOTATED_CDS"/>
    <property type="molecule type" value="Genomic_DNA"/>
</dbReference>
<feature type="domain" description="Clip" evidence="17">
    <location>
        <begin position="654"/>
        <end position="697"/>
    </location>
</feature>
<dbReference type="EMBL" id="AJWK01009112">
    <property type="status" value="NOT_ANNOTATED_CDS"/>
    <property type="molecule type" value="Genomic_DNA"/>
</dbReference>
<comment type="similarity">
    <text evidence="13">Belongs to the peptidase S1 family. CLIP subfamily.</text>
</comment>
<dbReference type="VEuPathDB" id="VectorBase:LLONM1_001943"/>
<evidence type="ECO:0000259" key="17">
    <source>
        <dbReference type="PROSITE" id="PS51888"/>
    </source>
</evidence>
<feature type="region of interest" description="Disordered" evidence="15">
    <location>
        <begin position="612"/>
        <end position="665"/>
    </location>
</feature>
<evidence type="ECO:0000256" key="1">
    <source>
        <dbReference type="ARBA" id="ARBA00004606"/>
    </source>
</evidence>
<comment type="subcellular location">
    <subcellularLocation>
        <location evidence="1">Membrane</location>
        <topology evidence="1">Single-pass type II membrane protein</topology>
    </subcellularLocation>
    <subcellularLocation>
        <location evidence="2">Secreted</location>
    </subcellularLocation>
</comment>
<evidence type="ECO:0000256" key="9">
    <source>
        <dbReference type="ARBA" id="ARBA00022859"/>
    </source>
</evidence>
<keyword evidence="11" id="KW-1015">Disulfide bond</keyword>
<dbReference type="PANTHER" id="PTHR24258">
    <property type="entry name" value="SERINE PROTEASE-RELATED"/>
    <property type="match status" value="1"/>
</dbReference>
<feature type="domain" description="Peptidase S1" evidence="16">
    <location>
        <begin position="287"/>
        <end position="563"/>
    </location>
</feature>
<evidence type="ECO:0000256" key="12">
    <source>
        <dbReference type="ARBA" id="ARBA00023180"/>
    </source>
</evidence>
<dbReference type="InterPro" id="IPR001314">
    <property type="entry name" value="Peptidase_S1A"/>
</dbReference>
<keyword evidence="9" id="KW-0391">Immunity</keyword>
<dbReference type="InterPro" id="IPR009003">
    <property type="entry name" value="Peptidase_S1_PA"/>
</dbReference>
<dbReference type="Pfam" id="PF00089">
    <property type="entry name" value="Trypsin"/>
    <property type="match status" value="2"/>
</dbReference>
<reference evidence="20" key="1">
    <citation type="submission" date="2012-05" db="EMBL/GenBank/DDBJ databases">
        <title>Whole Genome Assembly of Lutzomyia longipalpis.</title>
        <authorList>
            <person name="Richards S."/>
            <person name="Qu C."/>
            <person name="Dillon R."/>
            <person name="Worley K."/>
            <person name="Scherer S."/>
            <person name="Batterton M."/>
            <person name="Taylor A."/>
            <person name="Hawes A."/>
            <person name="Hernandez B."/>
            <person name="Kovar C."/>
            <person name="Mandapat C."/>
            <person name="Pham C."/>
            <person name="Qu C."/>
            <person name="Jing C."/>
            <person name="Bess C."/>
            <person name="Bandaranaike D."/>
            <person name="Ngo D."/>
            <person name="Ongeri F."/>
            <person name="Arias F."/>
            <person name="Lara F."/>
            <person name="Weissenberger G."/>
            <person name="Kamau G."/>
            <person name="Han H."/>
            <person name="Shen H."/>
            <person name="Dinh H."/>
            <person name="Khalil I."/>
            <person name="Jones J."/>
            <person name="Shafer J."/>
            <person name="Jayaseelan J."/>
            <person name="Quiroz J."/>
            <person name="Blankenburg K."/>
            <person name="Nguyen L."/>
            <person name="Jackson L."/>
            <person name="Francisco L."/>
            <person name="Tang L.-Y."/>
            <person name="Pu L.-L."/>
            <person name="Perales L."/>
            <person name="Lorensuhewa L."/>
            <person name="Munidasa M."/>
            <person name="Coyle M."/>
            <person name="Taylor M."/>
            <person name="Puazo M."/>
            <person name="Firestine M."/>
            <person name="Scheel M."/>
            <person name="Javaid M."/>
            <person name="Wang M."/>
            <person name="Li M."/>
            <person name="Tabassum N."/>
            <person name="Saada N."/>
            <person name="Osuji N."/>
            <person name="Aqrawi P."/>
            <person name="Fu Q."/>
            <person name="Thornton R."/>
            <person name="Raj R."/>
            <person name="Goodspeed R."/>
            <person name="Mata R."/>
            <person name="Najjar R."/>
            <person name="Gubbala S."/>
            <person name="Lee S."/>
            <person name="Denson S."/>
            <person name="Patil S."/>
            <person name="Macmil S."/>
            <person name="Qi S."/>
            <person name="Matskevitch T."/>
            <person name="Palculict T."/>
            <person name="Mathew T."/>
            <person name="Vee V."/>
            <person name="Velamala V."/>
            <person name="Korchina V."/>
            <person name="Cai W."/>
            <person name="Liu W."/>
            <person name="Dai W."/>
            <person name="Zou X."/>
            <person name="Zhu Y."/>
            <person name="Zhang Y."/>
            <person name="Wu Y.-Q."/>
            <person name="Xin Y."/>
            <person name="Nazarath L."/>
            <person name="Kovar C."/>
            <person name="Han Y."/>
            <person name="Muzny D."/>
            <person name="Gibbs R."/>
        </authorList>
    </citation>
    <scope>NUCLEOTIDE SEQUENCE [LARGE SCALE GENOMIC DNA]</scope>
    <source>
        <strain evidence="20">Jacobina</strain>
    </source>
</reference>
<dbReference type="SMART" id="SM00020">
    <property type="entry name" value="Tryp_SPc"/>
    <property type="match status" value="2"/>
</dbReference>
<dbReference type="InterPro" id="IPR043504">
    <property type="entry name" value="Peptidase_S1_PA_chymotrypsin"/>
</dbReference>